<sequence>MLKSWGLGIALGFLLGLVATKTNADYIFEANQPLYDLQTNSSGSTGLGSND</sequence>
<organism evidence="1">
    <name type="scientific">marine metagenome</name>
    <dbReference type="NCBI Taxonomy" id="408172"/>
    <lineage>
        <taxon>unclassified sequences</taxon>
        <taxon>metagenomes</taxon>
        <taxon>ecological metagenomes</taxon>
    </lineage>
</organism>
<reference evidence="1" key="1">
    <citation type="submission" date="2018-05" db="EMBL/GenBank/DDBJ databases">
        <authorList>
            <person name="Lanie J.A."/>
            <person name="Ng W.-L."/>
            <person name="Kazmierczak K.M."/>
            <person name="Andrzejewski T.M."/>
            <person name="Davidsen T.M."/>
            <person name="Wayne K.J."/>
            <person name="Tettelin H."/>
            <person name="Glass J.I."/>
            <person name="Rusch D."/>
            <person name="Podicherti R."/>
            <person name="Tsui H.-C.T."/>
            <person name="Winkler M.E."/>
        </authorList>
    </citation>
    <scope>NUCLEOTIDE SEQUENCE</scope>
</reference>
<feature type="non-terminal residue" evidence="1">
    <location>
        <position position="51"/>
    </location>
</feature>
<accession>A0A383DHB4</accession>
<evidence type="ECO:0000313" key="1">
    <source>
        <dbReference type="EMBL" id="SVE43714.1"/>
    </source>
</evidence>
<proteinExistence type="predicted"/>
<gene>
    <name evidence="1" type="ORF">METZ01_LOCUS496568</name>
</gene>
<dbReference type="AlphaFoldDB" id="A0A383DHB4"/>
<name>A0A383DHB4_9ZZZZ</name>
<protein>
    <submittedName>
        <fullName evidence="1">Uncharacterized protein</fullName>
    </submittedName>
</protein>
<dbReference type="EMBL" id="UINC01217211">
    <property type="protein sequence ID" value="SVE43714.1"/>
    <property type="molecule type" value="Genomic_DNA"/>
</dbReference>
<feature type="non-terminal residue" evidence="1">
    <location>
        <position position="1"/>
    </location>
</feature>